<evidence type="ECO:0000256" key="5">
    <source>
        <dbReference type="ARBA" id="ARBA00022989"/>
    </source>
</evidence>
<gene>
    <name evidence="8" type="ORF">SDC9_42629</name>
</gene>
<feature type="transmembrane region" description="Helical" evidence="7">
    <location>
        <begin position="74"/>
        <end position="98"/>
    </location>
</feature>
<evidence type="ECO:0000256" key="4">
    <source>
        <dbReference type="ARBA" id="ARBA00022692"/>
    </source>
</evidence>
<dbReference type="PANTHER" id="PTHR42775">
    <property type="entry name" value="PERMEASE RV2963-RELATED"/>
    <property type="match status" value="1"/>
</dbReference>
<reference evidence="8" key="1">
    <citation type="submission" date="2019-08" db="EMBL/GenBank/DDBJ databases">
        <authorList>
            <person name="Kucharzyk K."/>
            <person name="Murdoch R.W."/>
            <person name="Higgins S."/>
            <person name="Loffler F."/>
        </authorList>
    </citation>
    <scope>NUCLEOTIDE SEQUENCE</scope>
</reference>
<evidence type="ECO:0000256" key="6">
    <source>
        <dbReference type="ARBA" id="ARBA00023136"/>
    </source>
</evidence>
<keyword evidence="3" id="KW-1003">Cell membrane</keyword>
<dbReference type="PANTHER" id="PTHR42775:SF1">
    <property type="entry name" value="PERMEASE RV2963-RELATED"/>
    <property type="match status" value="1"/>
</dbReference>
<feature type="transmembrane region" description="Helical" evidence="7">
    <location>
        <begin position="36"/>
        <end position="54"/>
    </location>
</feature>
<evidence type="ECO:0000256" key="3">
    <source>
        <dbReference type="ARBA" id="ARBA00022475"/>
    </source>
</evidence>
<feature type="transmembrane region" description="Helical" evidence="7">
    <location>
        <begin position="204"/>
        <end position="222"/>
    </location>
</feature>
<protein>
    <recommendedName>
        <fullName evidence="9">Permease</fullName>
    </recommendedName>
</protein>
<evidence type="ECO:0000256" key="7">
    <source>
        <dbReference type="SAM" id="Phobius"/>
    </source>
</evidence>
<dbReference type="EMBL" id="VSSQ01000510">
    <property type="protein sequence ID" value="MPL96449.1"/>
    <property type="molecule type" value="Genomic_DNA"/>
</dbReference>
<dbReference type="GO" id="GO:0005886">
    <property type="term" value="C:plasma membrane"/>
    <property type="evidence" value="ECO:0007669"/>
    <property type="project" value="UniProtKB-SubCell"/>
</dbReference>
<comment type="subcellular location">
    <subcellularLocation>
        <location evidence="1">Cell membrane</location>
        <topology evidence="1">Multi-pass membrane protein</topology>
    </subcellularLocation>
</comment>
<dbReference type="AlphaFoldDB" id="A0A644VYF5"/>
<feature type="transmembrane region" description="Helical" evidence="7">
    <location>
        <begin position="263"/>
        <end position="285"/>
    </location>
</feature>
<keyword evidence="5 7" id="KW-1133">Transmembrane helix</keyword>
<name>A0A644VYF5_9ZZZZ</name>
<comment type="caution">
    <text evidence="8">The sequence shown here is derived from an EMBL/GenBank/DDBJ whole genome shotgun (WGS) entry which is preliminary data.</text>
</comment>
<dbReference type="InterPro" id="IPR053166">
    <property type="entry name" value="UPF0718_permease"/>
</dbReference>
<keyword evidence="4 7" id="KW-0812">Transmembrane</keyword>
<proteinExistence type="inferred from homology"/>
<evidence type="ECO:0008006" key="9">
    <source>
        <dbReference type="Google" id="ProtNLM"/>
    </source>
</evidence>
<comment type="similarity">
    <text evidence="2">Belongs to the UPF0718 family.</text>
</comment>
<feature type="transmembrane region" description="Helical" evidence="7">
    <location>
        <begin position="234"/>
        <end position="251"/>
    </location>
</feature>
<keyword evidence="6 7" id="KW-0472">Membrane</keyword>
<feature type="transmembrane region" description="Helical" evidence="7">
    <location>
        <begin position="104"/>
        <end position="128"/>
    </location>
</feature>
<sequence>MIQTFADWLIYNVLGLNAQNHWGAALNFFVYDTIKILLLLFCITFIMGYINSYFPVERVKNYISSKKLYGLEYFLAVVLGAVTPFCSCSSIPLFIGFVKGGIPLGVTFAFLISSPLISEIAIAMFWGLFGWKATLVYIISGMILGMLGGYILGKLKPEHLLTPWVKDVLLQKTAINNNDSNARKTFVQRFPDVTNEAWGIVKSVFLYIIIGIGIGGAIHGFVPTGFFEEYIGKSNPFAVPLAVLFGAPMYANPAGVVPVVGSLISKGVPIGTALAFMMSVIAISLPEAMMLKKVMTLKLMFYFFGVVILSIIISGYVFNMIL</sequence>
<dbReference type="InterPro" id="IPR005524">
    <property type="entry name" value="DUF318"/>
</dbReference>
<dbReference type="Pfam" id="PF03773">
    <property type="entry name" value="ArsP_1"/>
    <property type="match status" value="1"/>
</dbReference>
<accession>A0A644VYF5</accession>
<feature type="transmembrane region" description="Helical" evidence="7">
    <location>
        <begin position="135"/>
        <end position="153"/>
    </location>
</feature>
<evidence type="ECO:0000256" key="2">
    <source>
        <dbReference type="ARBA" id="ARBA00006386"/>
    </source>
</evidence>
<feature type="transmembrane region" description="Helical" evidence="7">
    <location>
        <begin position="297"/>
        <end position="318"/>
    </location>
</feature>
<evidence type="ECO:0000313" key="8">
    <source>
        <dbReference type="EMBL" id="MPL96449.1"/>
    </source>
</evidence>
<organism evidence="8">
    <name type="scientific">bioreactor metagenome</name>
    <dbReference type="NCBI Taxonomy" id="1076179"/>
    <lineage>
        <taxon>unclassified sequences</taxon>
        <taxon>metagenomes</taxon>
        <taxon>ecological metagenomes</taxon>
    </lineage>
</organism>
<evidence type="ECO:0000256" key="1">
    <source>
        <dbReference type="ARBA" id="ARBA00004651"/>
    </source>
</evidence>